<dbReference type="InterPro" id="IPR036028">
    <property type="entry name" value="SH3-like_dom_sf"/>
</dbReference>
<protein>
    <recommendedName>
        <fullName evidence="3">Rho-GAP domain-containing protein</fullName>
    </recommendedName>
</protein>
<accession>A0ABR2IRG3</accession>
<evidence type="ECO:0000313" key="2">
    <source>
        <dbReference type="Proteomes" id="UP001470230"/>
    </source>
</evidence>
<evidence type="ECO:0008006" key="3">
    <source>
        <dbReference type="Google" id="ProtNLM"/>
    </source>
</evidence>
<dbReference type="SUPFAM" id="SSF50044">
    <property type="entry name" value="SH3-domain"/>
    <property type="match status" value="1"/>
</dbReference>
<name>A0ABR2IRG3_9EUKA</name>
<organism evidence="1 2">
    <name type="scientific">Tritrichomonas musculus</name>
    <dbReference type="NCBI Taxonomy" id="1915356"/>
    <lineage>
        <taxon>Eukaryota</taxon>
        <taxon>Metamonada</taxon>
        <taxon>Parabasalia</taxon>
        <taxon>Tritrichomonadida</taxon>
        <taxon>Tritrichomonadidae</taxon>
        <taxon>Tritrichomonas</taxon>
    </lineage>
</organism>
<sequence length="272" mass="31823">MTNDAPILINEELQKCYERLDQLCGTPNIYRQFDDKYNDQTIKTPHQLATFIYKHFKENKNIYCLKLEFDKATITDLLNQTKKENRLFHKIRDSYLHDHSTVCRHNFKALFYHFDRILKPDKSSINGLSLNYITVLFAPIIISVKINDESNPVLKAAIQTAIFQTIFHQIGGFFNNIDRTNQINPVLKGKILVSDQLYNVEMNDDVYYFPSKYKENGKEKDDDWWIVKSAKGIGICPKKYVQPSTSIGPQQTETTSKSDLSEENIQQFHDYY</sequence>
<reference evidence="1 2" key="1">
    <citation type="submission" date="2024-04" db="EMBL/GenBank/DDBJ databases">
        <title>Tritrichomonas musculus Genome.</title>
        <authorList>
            <person name="Alves-Ferreira E."/>
            <person name="Grigg M."/>
            <person name="Lorenzi H."/>
            <person name="Galac M."/>
        </authorList>
    </citation>
    <scope>NUCLEOTIDE SEQUENCE [LARGE SCALE GENOMIC DNA]</scope>
    <source>
        <strain evidence="1 2">EAF2021</strain>
    </source>
</reference>
<dbReference type="Proteomes" id="UP001470230">
    <property type="component" value="Unassembled WGS sequence"/>
</dbReference>
<proteinExistence type="predicted"/>
<keyword evidence="2" id="KW-1185">Reference proteome</keyword>
<gene>
    <name evidence="1" type="ORF">M9Y10_009977</name>
</gene>
<comment type="caution">
    <text evidence="1">The sequence shown here is derived from an EMBL/GenBank/DDBJ whole genome shotgun (WGS) entry which is preliminary data.</text>
</comment>
<dbReference type="EMBL" id="JAPFFF010000015">
    <property type="protein sequence ID" value="KAK8867008.1"/>
    <property type="molecule type" value="Genomic_DNA"/>
</dbReference>
<evidence type="ECO:0000313" key="1">
    <source>
        <dbReference type="EMBL" id="KAK8867008.1"/>
    </source>
</evidence>